<sequence>MQKTALIIGASRGLGLGLAKQFAGEGWQVIATVRNPQHADALGQIAQLRVETLDMDDARSVDELATRLAGTRLDVLFVNAGIAGPQGKPATQASEAEVGQLFFTNAVAPVRLAERLLPLVDAGQGVIVFMSSILGSVETGPGMGMDLYGASKAALNHLTRTFVAGLGETKLTVLSMHPGWVKTDMGGDQAPLDVETSTRGILEQVTRAIGQGGHRYIDYQGQALPW</sequence>
<dbReference type="AlphaFoldDB" id="A0A061JWB8"/>
<organism evidence="2 3">
    <name type="scientific">Stutzerimonas stutzeri KOS6</name>
    <dbReference type="NCBI Taxonomy" id="1218352"/>
    <lineage>
        <taxon>Bacteria</taxon>
        <taxon>Pseudomonadati</taxon>
        <taxon>Pseudomonadota</taxon>
        <taxon>Gammaproteobacteria</taxon>
        <taxon>Pseudomonadales</taxon>
        <taxon>Pseudomonadaceae</taxon>
        <taxon>Stutzerimonas</taxon>
    </lineage>
</organism>
<dbReference type="GO" id="GO:0016616">
    <property type="term" value="F:oxidoreductase activity, acting on the CH-OH group of donors, NAD or NADP as acceptor"/>
    <property type="evidence" value="ECO:0007669"/>
    <property type="project" value="TreeGrafter"/>
</dbReference>
<reference evidence="2 3" key="1">
    <citation type="journal article" date="2013" name="Genome Announc.">
        <title>Draft Genome of the Nitrogen-Fixing Bacterium Pseudomonas stutzeri Strain KOS6 Isolated from Industrial Hydrocarbon Sludge.</title>
        <authorList>
            <person name="Grigoryeva T.V."/>
            <person name="Laikov A.V."/>
            <person name="Naumova R.P."/>
            <person name="Manolov A.I."/>
            <person name="Larin A.K."/>
            <person name="Karpova I.Y."/>
            <person name="Semashko T.A."/>
            <person name="Alexeev D.G."/>
            <person name="Kostryukova E.S."/>
            <person name="Muller R."/>
            <person name="Govorun V.M."/>
        </authorList>
    </citation>
    <scope>NUCLEOTIDE SEQUENCE [LARGE SCALE GENOMIC DNA]</scope>
    <source>
        <strain evidence="2 3">KOS6</strain>
    </source>
</reference>
<evidence type="ECO:0000313" key="2">
    <source>
        <dbReference type="EMBL" id="EWC42884.1"/>
    </source>
</evidence>
<dbReference type="CDD" id="cd05325">
    <property type="entry name" value="carb_red_sniffer_like_SDR_c"/>
    <property type="match status" value="1"/>
</dbReference>
<dbReference type="RefSeq" id="WP_003296053.1">
    <property type="nucleotide sequence ID" value="NZ_KK020675.1"/>
</dbReference>
<comment type="caution">
    <text evidence="2">The sequence shown here is derived from an EMBL/GenBank/DDBJ whole genome shotgun (WGS) entry which is preliminary data.</text>
</comment>
<name>A0A061JWB8_STUST</name>
<dbReference type="PRINTS" id="PR00081">
    <property type="entry name" value="GDHRDH"/>
</dbReference>
<dbReference type="PANTHER" id="PTHR45458">
    <property type="entry name" value="SHORT-CHAIN DEHYDROGENASE/REDUCTASE SDR"/>
    <property type="match status" value="1"/>
</dbReference>
<dbReference type="eggNOG" id="COG1028">
    <property type="taxonomic scope" value="Bacteria"/>
</dbReference>
<dbReference type="PANTHER" id="PTHR45458:SF1">
    <property type="entry name" value="SHORT CHAIN DEHYDROGENASE"/>
    <property type="match status" value="1"/>
</dbReference>
<dbReference type="NCBIfam" id="NF006035">
    <property type="entry name" value="PRK08177.1"/>
    <property type="match status" value="1"/>
</dbReference>
<gene>
    <name evidence="2" type="ORF">B597_002865</name>
</gene>
<dbReference type="HOGENOM" id="CLU_010194_9_1_6"/>
<protein>
    <submittedName>
        <fullName evidence="2">Short-chain dehydrogenase</fullName>
    </submittedName>
</protein>
<dbReference type="InterPro" id="IPR052184">
    <property type="entry name" value="SDR_enzymes"/>
</dbReference>
<dbReference type="OrthoDB" id="5786478at2"/>
<comment type="similarity">
    <text evidence="1">Belongs to the short-chain dehydrogenases/reductases (SDR) family.</text>
</comment>
<evidence type="ECO:0000313" key="3">
    <source>
        <dbReference type="Proteomes" id="UP000026923"/>
    </source>
</evidence>
<dbReference type="Gene3D" id="3.40.50.720">
    <property type="entry name" value="NAD(P)-binding Rossmann-like Domain"/>
    <property type="match status" value="1"/>
</dbReference>
<dbReference type="EMBL" id="AMCZ02000002">
    <property type="protein sequence ID" value="EWC42884.1"/>
    <property type="molecule type" value="Genomic_DNA"/>
</dbReference>
<accession>A0A061JWB8</accession>
<dbReference type="PRINTS" id="PR00080">
    <property type="entry name" value="SDRFAMILY"/>
</dbReference>
<proteinExistence type="inferred from homology"/>
<dbReference type="InterPro" id="IPR002347">
    <property type="entry name" value="SDR_fam"/>
</dbReference>
<dbReference type="Proteomes" id="UP000026923">
    <property type="component" value="Unassembled WGS sequence"/>
</dbReference>
<dbReference type="SUPFAM" id="SSF51735">
    <property type="entry name" value="NAD(P)-binding Rossmann-fold domains"/>
    <property type="match status" value="1"/>
</dbReference>
<dbReference type="InterPro" id="IPR036291">
    <property type="entry name" value="NAD(P)-bd_dom_sf"/>
</dbReference>
<dbReference type="Pfam" id="PF00106">
    <property type="entry name" value="adh_short"/>
    <property type="match status" value="1"/>
</dbReference>
<evidence type="ECO:0000256" key="1">
    <source>
        <dbReference type="RuleBase" id="RU000363"/>
    </source>
</evidence>